<evidence type="ECO:0000256" key="5">
    <source>
        <dbReference type="SAM" id="MobiDB-lite"/>
    </source>
</evidence>
<proteinExistence type="predicted"/>
<feature type="transmembrane region" description="Helical" evidence="6">
    <location>
        <begin position="256"/>
        <end position="274"/>
    </location>
</feature>
<gene>
    <name evidence="8" type="ORF">KYN89_06150</name>
</gene>
<comment type="subcellular location">
    <subcellularLocation>
        <location evidence="1">Membrane</location>
        <topology evidence="1">Multi-pass membrane protein</topology>
    </subcellularLocation>
</comment>
<feature type="transmembrane region" description="Helical" evidence="6">
    <location>
        <begin position="163"/>
        <end position="183"/>
    </location>
</feature>
<dbReference type="GO" id="GO:0016874">
    <property type="term" value="F:ligase activity"/>
    <property type="evidence" value="ECO:0007669"/>
    <property type="project" value="UniProtKB-KW"/>
</dbReference>
<dbReference type="InterPro" id="IPR007016">
    <property type="entry name" value="O-antigen_ligase-rel_domated"/>
</dbReference>
<keyword evidence="2 6" id="KW-0812">Transmembrane</keyword>
<dbReference type="InterPro" id="IPR051533">
    <property type="entry name" value="WaaL-like"/>
</dbReference>
<feature type="transmembrane region" description="Helical" evidence="6">
    <location>
        <begin position="203"/>
        <end position="220"/>
    </location>
</feature>
<keyword evidence="4 6" id="KW-0472">Membrane</keyword>
<accession>A0ABS7PC43</accession>
<feature type="transmembrane region" description="Helical" evidence="6">
    <location>
        <begin position="286"/>
        <end position="305"/>
    </location>
</feature>
<comment type="caution">
    <text evidence="8">The sequence shown here is derived from an EMBL/GenBank/DDBJ whole genome shotgun (WGS) entry which is preliminary data.</text>
</comment>
<feature type="compositionally biased region" description="Basic residues" evidence="5">
    <location>
        <begin position="463"/>
        <end position="481"/>
    </location>
</feature>
<feature type="transmembrane region" description="Helical" evidence="6">
    <location>
        <begin position="45"/>
        <end position="63"/>
    </location>
</feature>
<evidence type="ECO:0000259" key="7">
    <source>
        <dbReference type="Pfam" id="PF04932"/>
    </source>
</evidence>
<protein>
    <submittedName>
        <fullName evidence="8">O-antigen ligase family protein</fullName>
    </submittedName>
</protein>
<dbReference type="PANTHER" id="PTHR37422">
    <property type="entry name" value="TEICHURONIC ACID BIOSYNTHESIS PROTEIN TUAE"/>
    <property type="match status" value="1"/>
</dbReference>
<evidence type="ECO:0000256" key="3">
    <source>
        <dbReference type="ARBA" id="ARBA00022989"/>
    </source>
</evidence>
<evidence type="ECO:0000256" key="4">
    <source>
        <dbReference type="ARBA" id="ARBA00023136"/>
    </source>
</evidence>
<evidence type="ECO:0000313" key="8">
    <source>
        <dbReference type="EMBL" id="MBY8336624.1"/>
    </source>
</evidence>
<name>A0ABS7PC43_9SPHN</name>
<feature type="transmembrane region" description="Helical" evidence="6">
    <location>
        <begin position="130"/>
        <end position="151"/>
    </location>
</feature>
<feature type="transmembrane region" description="Helical" evidence="6">
    <location>
        <begin position="75"/>
        <end position="93"/>
    </location>
</feature>
<evidence type="ECO:0000256" key="1">
    <source>
        <dbReference type="ARBA" id="ARBA00004141"/>
    </source>
</evidence>
<feature type="transmembrane region" description="Helical" evidence="6">
    <location>
        <begin position="408"/>
        <end position="425"/>
    </location>
</feature>
<feature type="transmembrane region" description="Helical" evidence="6">
    <location>
        <begin position="431"/>
        <end position="450"/>
    </location>
</feature>
<reference evidence="8 9" key="1">
    <citation type="submission" date="2021-07" db="EMBL/GenBank/DDBJ databases">
        <title>Alteriqipengyuania abyssalis NZ-12B nov, sp.nov isolated from deep sea sponge in pacific ocean.</title>
        <authorList>
            <person name="Tareen S."/>
            <person name="Wink J."/>
        </authorList>
    </citation>
    <scope>NUCLEOTIDE SEQUENCE [LARGE SCALE GENOMIC DNA]</scope>
    <source>
        <strain evidence="8 9">NZ-12B</strain>
    </source>
</reference>
<feature type="region of interest" description="Disordered" evidence="5">
    <location>
        <begin position="454"/>
        <end position="481"/>
    </location>
</feature>
<dbReference type="Proteomes" id="UP000759298">
    <property type="component" value="Unassembled WGS sequence"/>
</dbReference>
<dbReference type="EMBL" id="JAHWXP010000002">
    <property type="protein sequence ID" value="MBY8336624.1"/>
    <property type="molecule type" value="Genomic_DNA"/>
</dbReference>
<dbReference type="Pfam" id="PF04932">
    <property type="entry name" value="Wzy_C"/>
    <property type="match status" value="1"/>
</dbReference>
<dbReference type="PANTHER" id="PTHR37422:SF13">
    <property type="entry name" value="LIPOPOLYSACCHARIDE BIOSYNTHESIS PROTEIN PA4999-RELATED"/>
    <property type="match status" value="1"/>
</dbReference>
<feature type="transmembrane region" description="Helical" evidence="6">
    <location>
        <begin position="372"/>
        <end position="396"/>
    </location>
</feature>
<evidence type="ECO:0000256" key="2">
    <source>
        <dbReference type="ARBA" id="ARBA00022692"/>
    </source>
</evidence>
<evidence type="ECO:0000313" key="9">
    <source>
        <dbReference type="Proteomes" id="UP000759298"/>
    </source>
</evidence>
<keyword evidence="3 6" id="KW-1133">Transmembrane helix</keyword>
<evidence type="ECO:0000256" key="6">
    <source>
        <dbReference type="SAM" id="Phobius"/>
    </source>
</evidence>
<organism evidence="8 9">
    <name type="scientific">Alteriqipengyuania abyssalis</name>
    <dbReference type="NCBI Taxonomy" id="2860200"/>
    <lineage>
        <taxon>Bacteria</taxon>
        <taxon>Pseudomonadati</taxon>
        <taxon>Pseudomonadota</taxon>
        <taxon>Alphaproteobacteria</taxon>
        <taxon>Sphingomonadales</taxon>
        <taxon>Erythrobacteraceae</taxon>
        <taxon>Alteriqipengyuania</taxon>
    </lineage>
</organism>
<dbReference type="RefSeq" id="WP_222824289.1">
    <property type="nucleotide sequence ID" value="NZ_JAHWXP010000002.1"/>
</dbReference>
<keyword evidence="9" id="KW-1185">Reference proteome</keyword>
<feature type="domain" description="O-antigen ligase-related" evidence="7">
    <location>
        <begin position="241"/>
        <end position="388"/>
    </location>
</feature>
<feature type="transmembrane region" description="Helical" evidence="6">
    <location>
        <begin position="232"/>
        <end position="250"/>
    </location>
</feature>
<feature type="transmembrane region" description="Helical" evidence="6">
    <location>
        <begin position="21"/>
        <end position="39"/>
    </location>
</feature>
<sequence>MKRNVLKSWLPFERSGSPESLAFVCLLVLLAIVWLAGGASRADVLGQMVTRVGTWAVLVFFVLKARPTQFKLGMPLILLAAAALLVAVQLIPLPPGLWTAMPGRDLFLDAADVAGLGTQPWRPISLSPPGTMNALMSLVVPVAAVAFAAYLPEKAQWRIVQAVIVMAVLSLLVGLAEFSGISLDHPLINDSAGEASGVLANRNHQALMLAMAIVAVFFVAARGVRRGHFSPAFALGGGGLSIVLMVLVILATGSRAGLALGALALVAGASVFVIPGGNAPKIPRSALLVGAAILIALVVASVVLGRAESFDRLGSESISGDAREDLSGVVSMMAATFAPVGSGFGTFDPVFRIAEPDAMLQFRYYNLAHNDFLQVVLEGGVLGALLLVVGIGWWAYASVRAWIAGRGLAVLGSWMLLLVFAASFVDYPARTPIIMALGAIAAVWLAGGYPREERIAGSGKSGSGKRKSGGGTRRRNTNPAQ</sequence>
<keyword evidence="8" id="KW-0436">Ligase</keyword>